<proteinExistence type="predicted"/>
<evidence type="ECO:0000313" key="2">
    <source>
        <dbReference type="EMBL" id="CAI2374572.1"/>
    </source>
</evidence>
<keyword evidence="3" id="KW-1185">Reference proteome</keyword>
<name>A0AAD2CZ88_EUPCR</name>
<feature type="region of interest" description="Disordered" evidence="1">
    <location>
        <begin position="43"/>
        <end position="74"/>
    </location>
</feature>
<feature type="region of interest" description="Disordered" evidence="1">
    <location>
        <begin position="1"/>
        <end position="27"/>
    </location>
</feature>
<dbReference type="AlphaFoldDB" id="A0AAD2CZ88"/>
<feature type="compositionally biased region" description="Basic residues" evidence="1">
    <location>
        <begin position="51"/>
        <end position="60"/>
    </location>
</feature>
<evidence type="ECO:0000313" key="3">
    <source>
        <dbReference type="Proteomes" id="UP001295684"/>
    </source>
</evidence>
<sequence>MSSIEKDDDNDPDYRPNQPARHSFTGKKVAFSSKLIDPEFVLHEGLASPPKKLKKKHSKSKASQGGRSKNTTCLCKPSQFMAETGNKVEKVVGTRTSTQARSHAQKVLPHPSSGEGISTSATNTKNSPSSNKTGYCLDFRKSSSVCSDDNNSEFAIFKVEKVRRALPGRSRVNSENNVFSIPVGDTCFGQEPILKAKACNRKYSMNIDYSQPKIDLVSPPINETIKEQNFEDDEEEKEPHQFDDADLSEDPHLQRRHTFEPEASRGLDGDRPFLFHEEDDEMNLDSHPSDIHMDISNGLTSKFYSLDPQEEDLGGRREDVKMEYDSDYHYSLTF</sequence>
<gene>
    <name evidence="2" type="ORF">ECRASSUSDP1_LOCUS15927</name>
</gene>
<feature type="region of interest" description="Disordered" evidence="1">
    <location>
        <begin position="94"/>
        <end position="132"/>
    </location>
</feature>
<protein>
    <submittedName>
        <fullName evidence="2">Uncharacterized protein</fullName>
    </submittedName>
</protein>
<dbReference type="EMBL" id="CAMPGE010015990">
    <property type="protein sequence ID" value="CAI2374572.1"/>
    <property type="molecule type" value="Genomic_DNA"/>
</dbReference>
<feature type="region of interest" description="Disordered" evidence="1">
    <location>
        <begin position="229"/>
        <end position="273"/>
    </location>
</feature>
<organism evidence="2 3">
    <name type="scientific">Euplotes crassus</name>
    <dbReference type="NCBI Taxonomy" id="5936"/>
    <lineage>
        <taxon>Eukaryota</taxon>
        <taxon>Sar</taxon>
        <taxon>Alveolata</taxon>
        <taxon>Ciliophora</taxon>
        <taxon>Intramacronucleata</taxon>
        <taxon>Spirotrichea</taxon>
        <taxon>Hypotrichia</taxon>
        <taxon>Euplotida</taxon>
        <taxon>Euplotidae</taxon>
        <taxon>Moneuplotes</taxon>
    </lineage>
</organism>
<reference evidence="2" key="1">
    <citation type="submission" date="2023-07" db="EMBL/GenBank/DDBJ databases">
        <authorList>
            <consortium name="AG Swart"/>
            <person name="Singh M."/>
            <person name="Singh A."/>
            <person name="Seah K."/>
            <person name="Emmerich C."/>
        </authorList>
    </citation>
    <scope>NUCLEOTIDE SEQUENCE</scope>
    <source>
        <strain evidence="2">DP1</strain>
    </source>
</reference>
<dbReference type="Proteomes" id="UP001295684">
    <property type="component" value="Unassembled WGS sequence"/>
</dbReference>
<evidence type="ECO:0000256" key="1">
    <source>
        <dbReference type="SAM" id="MobiDB-lite"/>
    </source>
</evidence>
<accession>A0AAD2CZ88</accession>
<comment type="caution">
    <text evidence="2">The sequence shown here is derived from an EMBL/GenBank/DDBJ whole genome shotgun (WGS) entry which is preliminary data.</text>
</comment>
<feature type="compositionally biased region" description="Polar residues" evidence="1">
    <location>
        <begin position="115"/>
        <end position="132"/>
    </location>
</feature>
<feature type="compositionally biased region" description="Acidic residues" evidence="1">
    <location>
        <begin position="1"/>
        <end position="11"/>
    </location>
</feature>
<feature type="compositionally biased region" description="Basic and acidic residues" evidence="1">
    <location>
        <begin position="237"/>
        <end position="273"/>
    </location>
</feature>